<dbReference type="EMBL" id="NPDY01000010">
    <property type="protein sequence ID" value="PJZ69313.1"/>
    <property type="molecule type" value="Genomic_DNA"/>
</dbReference>
<evidence type="ECO:0000313" key="2">
    <source>
        <dbReference type="EMBL" id="PJZ69313.1"/>
    </source>
</evidence>
<evidence type="ECO:0000256" key="1">
    <source>
        <dbReference type="SAM" id="SignalP"/>
    </source>
</evidence>
<name>A0A2M9ZK81_9LEPT</name>
<evidence type="ECO:0000313" key="5">
    <source>
        <dbReference type="Proteomes" id="UP000231990"/>
    </source>
</evidence>
<keyword evidence="1" id="KW-0732">Signal</keyword>
<comment type="caution">
    <text evidence="3">The sequence shown here is derived from an EMBL/GenBank/DDBJ whole genome shotgun (WGS) entry which is preliminary data.</text>
</comment>
<dbReference type="Proteomes" id="UP000231962">
    <property type="component" value="Unassembled WGS sequence"/>
</dbReference>
<sequence length="132" mass="14580">MKFRIVYFSMMVLLAKVATVGCLSNESLNKDKEENQKEQLLSILTNSNNRADCVYCSDTQAFGGNCSCYSNIPVLSCMGMPSGAAKSNSYKVSCANLVTLGTWFRINSNTYSCNYQTCPPEAYRAAFTQEGR</sequence>
<protein>
    <recommendedName>
        <fullName evidence="6">Lipoprotein</fullName>
    </recommendedName>
</protein>
<accession>A0A2M9ZK81</accession>
<dbReference type="OrthoDB" id="345381at2"/>
<reference evidence="4 5" key="1">
    <citation type="submission" date="2017-07" db="EMBL/GenBank/DDBJ databases">
        <title>Leptospira spp. isolated from tropical soils.</title>
        <authorList>
            <person name="Thibeaux R."/>
            <person name="Iraola G."/>
            <person name="Ferres I."/>
            <person name="Bierque E."/>
            <person name="Girault D."/>
            <person name="Soupe-Gilbert M.-E."/>
            <person name="Picardeau M."/>
            <person name="Goarant C."/>
        </authorList>
    </citation>
    <scope>NUCLEOTIDE SEQUENCE [LARGE SCALE GENOMIC DNA]</scope>
    <source>
        <strain evidence="3 5">FH1-B-B1</strain>
        <strain evidence="2 4">FH1-B-C1</strain>
    </source>
</reference>
<evidence type="ECO:0008006" key="6">
    <source>
        <dbReference type="Google" id="ProtNLM"/>
    </source>
</evidence>
<dbReference type="AlphaFoldDB" id="A0A2M9ZK81"/>
<feature type="signal peptide" evidence="1">
    <location>
        <begin position="1"/>
        <end position="20"/>
    </location>
</feature>
<organism evidence="3 5">
    <name type="scientific">Leptospira perolatii</name>
    <dbReference type="NCBI Taxonomy" id="2023191"/>
    <lineage>
        <taxon>Bacteria</taxon>
        <taxon>Pseudomonadati</taxon>
        <taxon>Spirochaetota</taxon>
        <taxon>Spirochaetia</taxon>
        <taxon>Leptospirales</taxon>
        <taxon>Leptospiraceae</taxon>
        <taxon>Leptospira</taxon>
    </lineage>
</organism>
<keyword evidence="4" id="KW-1185">Reference proteome</keyword>
<proteinExistence type="predicted"/>
<evidence type="ECO:0000313" key="3">
    <source>
        <dbReference type="EMBL" id="PJZ72448.1"/>
    </source>
</evidence>
<dbReference type="EMBL" id="NPDZ01000009">
    <property type="protein sequence ID" value="PJZ72448.1"/>
    <property type="molecule type" value="Genomic_DNA"/>
</dbReference>
<gene>
    <name evidence="2" type="ORF">CH360_11150</name>
    <name evidence="3" type="ORF">CH373_13585</name>
</gene>
<feature type="chain" id="PRO_5014598887" description="Lipoprotein" evidence="1">
    <location>
        <begin position="21"/>
        <end position="132"/>
    </location>
</feature>
<evidence type="ECO:0000313" key="4">
    <source>
        <dbReference type="Proteomes" id="UP000231962"/>
    </source>
</evidence>
<dbReference type="Proteomes" id="UP000231990">
    <property type="component" value="Unassembled WGS sequence"/>
</dbReference>